<evidence type="ECO:0000313" key="2">
    <source>
        <dbReference type="Proteomes" id="UP001176961"/>
    </source>
</evidence>
<comment type="caution">
    <text evidence="1">The sequence shown here is derived from an EMBL/GenBank/DDBJ whole genome shotgun (WGS) entry which is preliminary data.</text>
</comment>
<reference evidence="1" key="1">
    <citation type="submission" date="2023-07" db="EMBL/GenBank/DDBJ databases">
        <authorList>
            <consortium name="CYATHOMIX"/>
        </authorList>
    </citation>
    <scope>NUCLEOTIDE SEQUENCE</scope>
    <source>
        <strain evidence="1">N/A</strain>
    </source>
</reference>
<dbReference type="EMBL" id="CATQJL010000326">
    <property type="protein sequence ID" value="CAJ0609922.1"/>
    <property type="molecule type" value="Genomic_DNA"/>
</dbReference>
<gene>
    <name evidence="1" type="ORF">CYNAS_LOCUS21905</name>
</gene>
<name>A0AA36MI36_CYLNA</name>
<organism evidence="1 2">
    <name type="scientific">Cylicocyclus nassatus</name>
    <name type="common">Nematode worm</name>
    <dbReference type="NCBI Taxonomy" id="53992"/>
    <lineage>
        <taxon>Eukaryota</taxon>
        <taxon>Metazoa</taxon>
        <taxon>Ecdysozoa</taxon>
        <taxon>Nematoda</taxon>
        <taxon>Chromadorea</taxon>
        <taxon>Rhabditida</taxon>
        <taxon>Rhabditina</taxon>
        <taxon>Rhabditomorpha</taxon>
        <taxon>Strongyloidea</taxon>
        <taxon>Strongylidae</taxon>
        <taxon>Cylicocyclus</taxon>
    </lineage>
</organism>
<protein>
    <submittedName>
        <fullName evidence="1">Uncharacterized protein</fullName>
    </submittedName>
</protein>
<dbReference type="AlphaFoldDB" id="A0AA36MI36"/>
<accession>A0AA36MI36</accession>
<keyword evidence="2" id="KW-1185">Reference proteome</keyword>
<sequence length="122" mass="14710">MWCKWDIQDFRTTNTAEAFHSKLRGMLSRRINPPFEELLEFIHSINSLALGMLMHVKENVRALKLLRRKDQERRVKIDQAMNEFKELHFSNDSLDNNIIKNYCRKMSQFVSEKTIWKLLNRL</sequence>
<proteinExistence type="predicted"/>
<dbReference type="Proteomes" id="UP001176961">
    <property type="component" value="Unassembled WGS sequence"/>
</dbReference>
<evidence type="ECO:0000313" key="1">
    <source>
        <dbReference type="EMBL" id="CAJ0609922.1"/>
    </source>
</evidence>